<comment type="caution">
    <text evidence="2">The sequence shown here is derived from an EMBL/GenBank/DDBJ whole genome shotgun (WGS) entry which is preliminary data.</text>
</comment>
<dbReference type="InterPro" id="IPR007712">
    <property type="entry name" value="RelE/ParE_toxin"/>
</dbReference>
<name>A0ABN3ARK9_9MICC</name>
<evidence type="ECO:0000313" key="3">
    <source>
        <dbReference type="Proteomes" id="UP001500974"/>
    </source>
</evidence>
<dbReference type="SUPFAM" id="SSF143011">
    <property type="entry name" value="RelE-like"/>
    <property type="match status" value="1"/>
</dbReference>
<sequence length="82" mass="9410">MSKLVRQQPSDAQNIEEAIQSLAESPHPPGCEQLKGYSGIFRIRVGNYRICYRVDGGELLILVIVINERNEIHQELRRHLGR</sequence>
<dbReference type="Pfam" id="PF05016">
    <property type="entry name" value="ParE_toxin"/>
    <property type="match status" value="1"/>
</dbReference>
<accession>A0ABN3ARK9</accession>
<keyword evidence="3" id="KW-1185">Reference proteome</keyword>
<dbReference type="Gene3D" id="3.30.2310.20">
    <property type="entry name" value="RelE-like"/>
    <property type="match status" value="1"/>
</dbReference>
<evidence type="ECO:0000256" key="1">
    <source>
        <dbReference type="ARBA" id="ARBA00022649"/>
    </source>
</evidence>
<organism evidence="2 3">
    <name type="scientific">Arthrobacter parietis</name>
    <dbReference type="NCBI Taxonomy" id="271434"/>
    <lineage>
        <taxon>Bacteria</taxon>
        <taxon>Bacillati</taxon>
        <taxon>Actinomycetota</taxon>
        <taxon>Actinomycetes</taxon>
        <taxon>Micrococcales</taxon>
        <taxon>Micrococcaceae</taxon>
        <taxon>Arthrobacter</taxon>
    </lineage>
</organism>
<gene>
    <name evidence="2" type="ORF">GCM10009784_09690</name>
</gene>
<dbReference type="InterPro" id="IPR052747">
    <property type="entry name" value="TA_system_RelE_toxin"/>
</dbReference>
<dbReference type="PANTHER" id="PTHR38813:SF1">
    <property type="entry name" value="TOXIN RELE1-RELATED"/>
    <property type="match status" value="1"/>
</dbReference>
<evidence type="ECO:0008006" key="4">
    <source>
        <dbReference type="Google" id="ProtNLM"/>
    </source>
</evidence>
<dbReference type="EMBL" id="BAAAON010000001">
    <property type="protein sequence ID" value="GAA2173824.1"/>
    <property type="molecule type" value="Genomic_DNA"/>
</dbReference>
<dbReference type="Proteomes" id="UP001500974">
    <property type="component" value="Unassembled WGS sequence"/>
</dbReference>
<reference evidence="2 3" key="1">
    <citation type="journal article" date="2019" name="Int. J. Syst. Evol. Microbiol.">
        <title>The Global Catalogue of Microorganisms (GCM) 10K type strain sequencing project: providing services to taxonomists for standard genome sequencing and annotation.</title>
        <authorList>
            <consortium name="The Broad Institute Genomics Platform"/>
            <consortium name="The Broad Institute Genome Sequencing Center for Infectious Disease"/>
            <person name="Wu L."/>
            <person name="Ma J."/>
        </authorList>
    </citation>
    <scope>NUCLEOTIDE SEQUENCE [LARGE SCALE GENOMIC DNA]</scope>
    <source>
        <strain evidence="2 3">JCM 14917</strain>
    </source>
</reference>
<dbReference type="InterPro" id="IPR035093">
    <property type="entry name" value="RelE/ParE_toxin_dom_sf"/>
</dbReference>
<proteinExistence type="predicted"/>
<dbReference type="PANTHER" id="PTHR38813">
    <property type="match status" value="1"/>
</dbReference>
<evidence type="ECO:0000313" key="2">
    <source>
        <dbReference type="EMBL" id="GAA2173824.1"/>
    </source>
</evidence>
<protein>
    <recommendedName>
        <fullName evidence="4">Type II toxin-antitoxin system RelE/ParE family toxin</fullName>
    </recommendedName>
</protein>
<keyword evidence="1" id="KW-1277">Toxin-antitoxin system</keyword>